<dbReference type="PIRSF" id="PIRSF005355">
    <property type="entry name" value="UBIAD1"/>
    <property type="match status" value="1"/>
</dbReference>
<dbReference type="GO" id="GO:0004659">
    <property type="term" value="F:prenyltransferase activity"/>
    <property type="evidence" value="ECO:0007669"/>
    <property type="project" value="InterPro"/>
</dbReference>
<evidence type="ECO:0000256" key="7">
    <source>
        <dbReference type="ARBA" id="ARBA00023136"/>
    </source>
</evidence>
<dbReference type="PANTHER" id="PTHR13929">
    <property type="entry name" value="1,4-DIHYDROXY-2-NAPHTHOATE OCTAPRENYLTRANSFERASE"/>
    <property type="match status" value="1"/>
</dbReference>
<evidence type="ECO:0000256" key="5">
    <source>
        <dbReference type="ARBA" id="ARBA00022692"/>
    </source>
</evidence>
<evidence type="ECO:0000256" key="6">
    <source>
        <dbReference type="ARBA" id="ARBA00022989"/>
    </source>
</evidence>
<comment type="pathway">
    <text evidence="2">Quinol/quinone metabolism; menaquinone biosynthesis.</text>
</comment>
<dbReference type="PANTHER" id="PTHR13929:SF0">
    <property type="entry name" value="UBIA PRENYLTRANSFERASE DOMAIN-CONTAINING PROTEIN 1"/>
    <property type="match status" value="1"/>
</dbReference>
<dbReference type="InterPro" id="IPR026046">
    <property type="entry name" value="UBIAD1"/>
</dbReference>
<dbReference type="Pfam" id="PF01040">
    <property type="entry name" value="UbiA"/>
    <property type="match status" value="1"/>
</dbReference>
<organism evidence="8 9">
    <name type="scientific">Dehalogenimonas etheniformans</name>
    <dbReference type="NCBI Taxonomy" id="1536648"/>
    <lineage>
        <taxon>Bacteria</taxon>
        <taxon>Bacillati</taxon>
        <taxon>Chloroflexota</taxon>
        <taxon>Dehalococcoidia</taxon>
        <taxon>Dehalococcoidales</taxon>
        <taxon>Dehalococcoidaceae</taxon>
        <taxon>Dehalogenimonas</taxon>
    </lineage>
</organism>
<evidence type="ECO:0000256" key="3">
    <source>
        <dbReference type="ARBA" id="ARBA00022428"/>
    </source>
</evidence>
<comment type="caution">
    <text evidence="8">The sequence shown here is derived from an EMBL/GenBank/DDBJ whole genome shotgun (WGS) entry which is preliminary data.</text>
</comment>
<keyword evidence="4" id="KW-0808">Transferase</keyword>
<dbReference type="UniPathway" id="UPA00079"/>
<dbReference type="EMBL" id="JQAN02000009">
    <property type="protein sequence ID" value="PPD58204.1"/>
    <property type="molecule type" value="Genomic_DNA"/>
</dbReference>
<accession>A0A2P5P7E1</accession>
<dbReference type="InterPro" id="IPR044878">
    <property type="entry name" value="UbiA_sf"/>
</dbReference>
<dbReference type="InterPro" id="IPR000537">
    <property type="entry name" value="UbiA_prenyltransferase"/>
</dbReference>
<dbReference type="RefSeq" id="WP_102331211.1">
    <property type="nucleotide sequence ID" value="NZ_CP058566.2"/>
</dbReference>
<sequence>MRALTNQTNVPFGVWVQAARLKFLPQGVFPVLIAGAAAFAAGVFNPLYFIIALLAAAAVQIGLTMFNDTLDFQYGTDRSIIETKNPFSGGSGVLASGRVKPKQAMTVIVGLYIFALICGIFFAFAAGIESLYIAGIGAFISIAYSARPFRLAYRGLGELAMLIGYGPVLTAWAYLVHASTVPLDIVLVGIIPGLCMWTMILINEIPDYAEDKAAGKKNLTYRLTPEGSKNLFIASLITIYAYVAVLIVAKVLPPLASLAFLGIPLAMAAGQIASREFGDPLKIAKANKYMVLIYSLTNAAVAVGFLAA</sequence>
<reference evidence="8 9" key="1">
    <citation type="journal article" date="2017" name="ISME J.">
        <title>Grape pomace compost harbors organohalide-respiring Dehalogenimonas species with novel reductive dehalogenase genes.</title>
        <authorList>
            <person name="Yang Y."/>
            <person name="Higgins S.A."/>
            <person name="Yan J."/>
            <person name="Simsir B."/>
            <person name="Chourey K."/>
            <person name="Iyer R."/>
            <person name="Hettich R.L."/>
            <person name="Baldwin B."/>
            <person name="Ogles D.M."/>
            <person name="Loffler F.E."/>
        </authorList>
    </citation>
    <scope>NUCLEOTIDE SEQUENCE [LARGE SCALE GENOMIC DNA]</scope>
    <source>
        <strain evidence="8 9">GP</strain>
    </source>
</reference>
<dbReference type="Proteomes" id="UP000235653">
    <property type="component" value="Unassembled WGS sequence"/>
</dbReference>
<dbReference type="GO" id="GO:0016020">
    <property type="term" value="C:membrane"/>
    <property type="evidence" value="ECO:0007669"/>
    <property type="project" value="UniProtKB-SubCell"/>
</dbReference>
<gene>
    <name evidence="8" type="ORF">JP09_005280</name>
</gene>
<keyword evidence="3" id="KW-0474">Menaquinone biosynthesis</keyword>
<dbReference type="CDD" id="cd13962">
    <property type="entry name" value="PT_UbiA_UBIAD1"/>
    <property type="match status" value="1"/>
</dbReference>
<comment type="subcellular location">
    <subcellularLocation>
        <location evidence="1">Membrane</location>
        <topology evidence="1">Multi-pass membrane protein</topology>
    </subcellularLocation>
</comment>
<evidence type="ECO:0000256" key="1">
    <source>
        <dbReference type="ARBA" id="ARBA00004141"/>
    </source>
</evidence>
<evidence type="ECO:0000313" key="9">
    <source>
        <dbReference type="Proteomes" id="UP000235653"/>
    </source>
</evidence>
<keyword evidence="6" id="KW-1133">Transmembrane helix</keyword>
<keyword evidence="5" id="KW-0812">Transmembrane</keyword>
<name>A0A2P5P7E1_9CHLR</name>
<dbReference type="GO" id="GO:0009234">
    <property type="term" value="P:menaquinone biosynthetic process"/>
    <property type="evidence" value="ECO:0007669"/>
    <property type="project" value="UniProtKB-UniPathway"/>
</dbReference>
<evidence type="ECO:0000313" key="8">
    <source>
        <dbReference type="EMBL" id="PPD58204.1"/>
    </source>
</evidence>
<evidence type="ECO:0000256" key="2">
    <source>
        <dbReference type="ARBA" id="ARBA00004863"/>
    </source>
</evidence>
<dbReference type="GO" id="GO:0042371">
    <property type="term" value="P:vitamin K biosynthetic process"/>
    <property type="evidence" value="ECO:0007669"/>
    <property type="project" value="TreeGrafter"/>
</dbReference>
<dbReference type="AlphaFoldDB" id="A0A2P5P7E1"/>
<dbReference type="Gene3D" id="1.10.357.140">
    <property type="entry name" value="UbiA prenyltransferase"/>
    <property type="match status" value="1"/>
</dbReference>
<protein>
    <submittedName>
        <fullName evidence="8">Prenyltransferase</fullName>
    </submittedName>
</protein>
<keyword evidence="9" id="KW-1185">Reference proteome</keyword>
<evidence type="ECO:0000256" key="4">
    <source>
        <dbReference type="ARBA" id="ARBA00022679"/>
    </source>
</evidence>
<keyword evidence="7" id="KW-0472">Membrane</keyword>
<proteinExistence type="predicted"/>
<dbReference type="OrthoDB" id="9767568at2"/>